<dbReference type="GO" id="GO:0046872">
    <property type="term" value="F:metal ion binding"/>
    <property type="evidence" value="ECO:0007669"/>
    <property type="project" value="UniProtKB-KW"/>
</dbReference>
<dbReference type="InterPro" id="IPR050884">
    <property type="entry name" value="CNP_phosphodiesterase-III"/>
</dbReference>
<dbReference type="Gene3D" id="3.60.21.10">
    <property type="match status" value="1"/>
</dbReference>
<dbReference type="Proteomes" id="UP000183569">
    <property type="component" value="Unassembled WGS sequence"/>
</dbReference>
<keyword evidence="3" id="KW-0408">Iron</keyword>
<feature type="domain" description="Calcineurin-like phosphoesterase" evidence="5">
    <location>
        <begin position="1"/>
        <end position="186"/>
    </location>
</feature>
<evidence type="ECO:0000256" key="1">
    <source>
        <dbReference type="ARBA" id="ARBA00022723"/>
    </source>
</evidence>
<evidence type="ECO:0000313" key="6">
    <source>
        <dbReference type="EMBL" id="SCX37665.1"/>
    </source>
</evidence>
<dbReference type="RefSeq" id="WP_017456754.1">
    <property type="nucleotide sequence ID" value="NZ_FMUI01000002.1"/>
</dbReference>
<sequence length="242" mass="26160">MLIAQLSDIHAAPDNDNLQRLHRAIDWLLALNPDLLVVSGDLIDDGWGAGYRAIDRVLQRLACRSLILPGNADDKAVMCENLAAFAHRSAHDALHFHEYVNNVPVIGVDVTVSGENRGDIRPHLHWLEAALQAQPQPAMIFLHQHLFPSGIAPLDNAMCEGGEALAQLLAHLPHPPLALCAGHVHRAMSATFAGIPAYLCGSICPANPLMLNTQHIPAASDPPALLIHELRGDSRVSHFVSL</sequence>
<organism evidence="6 7">
    <name type="scientific">Kosakonia sacchari</name>
    <dbReference type="NCBI Taxonomy" id="1158459"/>
    <lineage>
        <taxon>Bacteria</taxon>
        <taxon>Pseudomonadati</taxon>
        <taxon>Pseudomonadota</taxon>
        <taxon>Gammaproteobacteria</taxon>
        <taxon>Enterobacterales</taxon>
        <taxon>Enterobacteriaceae</taxon>
        <taxon>Kosakonia</taxon>
    </lineage>
</organism>
<keyword evidence="1" id="KW-0479">Metal-binding</keyword>
<dbReference type="AlphaFoldDB" id="A0A1G4X8Y4"/>
<gene>
    <name evidence="6" type="ORF">SAMN02927897_00070</name>
</gene>
<accession>A0A1G4X8Y4</accession>
<evidence type="ECO:0000313" key="7">
    <source>
        <dbReference type="Proteomes" id="UP000183569"/>
    </source>
</evidence>
<name>A0A1G4X8Y4_9ENTR</name>
<dbReference type="InterPro" id="IPR029052">
    <property type="entry name" value="Metallo-depent_PP-like"/>
</dbReference>
<keyword evidence="2" id="KW-0378">Hydrolase</keyword>
<evidence type="ECO:0000256" key="3">
    <source>
        <dbReference type="ARBA" id="ARBA00023004"/>
    </source>
</evidence>
<reference evidence="6 7" key="1">
    <citation type="submission" date="2016-10" db="EMBL/GenBank/DDBJ databases">
        <authorList>
            <person name="Varghese N."/>
            <person name="Submissions S."/>
        </authorList>
    </citation>
    <scope>NUCLEOTIDE SEQUENCE [LARGE SCALE GENOMIC DNA]</scope>
    <source>
        <strain evidence="6 7">CGMCC 1.12102</strain>
    </source>
</reference>
<evidence type="ECO:0000259" key="5">
    <source>
        <dbReference type="Pfam" id="PF00149"/>
    </source>
</evidence>
<dbReference type="EMBL" id="FMUI01000002">
    <property type="protein sequence ID" value="SCX37665.1"/>
    <property type="molecule type" value="Genomic_DNA"/>
</dbReference>
<dbReference type="InterPro" id="IPR004843">
    <property type="entry name" value="Calcineurin-like_PHP"/>
</dbReference>
<dbReference type="GeneID" id="23845006"/>
<dbReference type="GO" id="GO:0016787">
    <property type="term" value="F:hydrolase activity"/>
    <property type="evidence" value="ECO:0007669"/>
    <property type="project" value="UniProtKB-KW"/>
</dbReference>
<dbReference type="PANTHER" id="PTHR42988:SF2">
    <property type="entry name" value="CYCLIC NUCLEOTIDE PHOSPHODIESTERASE CBUA0032-RELATED"/>
    <property type="match status" value="1"/>
</dbReference>
<comment type="similarity">
    <text evidence="4">Belongs to the cyclic nucleotide phosphodiesterase class-III family.</text>
</comment>
<dbReference type="Pfam" id="PF00149">
    <property type="entry name" value="Metallophos"/>
    <property type="match status" value="1"/>
</dbReference>
<protein>
    <submittedName>
        <fullName evidence="6">3',5'-cyclic AMP phosphodiesterase CpdA</fullName>
    </submittedName>
</protein>
<dbReference type="SUPFAM" id="SSF56300">
    <property type="entry name" value="Metallo-dependent phosphatases"/>
    <property type="match status" value="1"/>
</dbReference>
<proteinExistence type="inferred from homology"/>
<dbReference type="PANTHER" id="PTHR42988">
    <property type="entry name" value="PHOSPHOHYDROLASE"/>
    <property type="match status" value="1"/>
</dbReference>
<evidence type="ECO:0000256" key="4">
    <source>
        <dbReference type="ARBA" id="ARBA00025742"/>
    </source>
</evidence>
<evidence type="ECO:0000256" key="2">
    <source>
        <dbReference type="ARBA" id="ARBA00022801"/>
    </source>
</evidence>
<comment type="caution">
    <text evidence="6">The sequence shown here is derived from an EMBL/GenBank/DDBJ whole genome shotgun (WGS) entry which is preliminary data.</text>
</comment>